<dbReference type="PANTHER" id="PTHR31379:SF1">
    <property type="entry name" value="F-BOX C PROTEIN-RELATED"/>
    <property type="match status" value="1"/>
</dbReference>
<name>E3N354_CAERE</name>
<organism evidence="2">
    <name type="scientific">Caenorhabditis remanei</name>
    <name type="common">Caenorhabditis vulgaris</name>
    <dbReference type="NCBI Taxonomy" id="31234"/>
    <lineage>
        <taxon>Eukaryota</taxon>
        <taxon>Metazoa</taxon>
        <taxon>Ecdysozoa</taxon>
        <taxon>Nematoda</taxon>
        <taxon>Chromadorea</taxon>
        <taxon>Rhabditida</taxon>
        <taxon>Rhabditina</taxon>
        <taxon>Rhabditomorpha</taxon>
        <taxon>Rhabditoidea</taxon>
        <taxon>Rhabditidae</taxon>
        <taxon>Peloderinae</taxon>
        <taxon>Caenorhabditis</taxon>
    </lineage>
</organism>
<evidence type="ECO:0000313" key="1">
    <source>
        <dbReference type="EMBL" id="EFO84468.1"/>
    </source>
</evidence>
<dbReference type="AlphaFoldDB" id="E3N354"/>
<dbReference type="InParanoid" id="E3N354"/>
<dbReference type="PANTHER" id="PTHR31379">
    <property type="entry name" value="F-BOX C PROTEIN-RELATED-RELATED"/>
    <property type="match status" value="1"/>
</dbReference>
<dbReference type="Proteomes" id="UP000008281">
    <property type="component" value="Unassembled WGS sequence"/>
</dbReference>
<protein>
    <recommendedName>
        <fullName evidence="3">F-box domain-containing protein</fullName>
    </recommendedName>
</protein>
<evidence type="ECO:0008006" key="3">
    <source>
        <dbReference type="Google" id="ProtNLM"/>
    </source>
</evidence>
<dbReference type="EMBL" id="DS268517">
    <property type="protein sequence ID" value="EFO84468.1"/>
    <property type="molecule type" value="Genomic_DNA"/>
</dbReference>
<dbReference type="Pfam" id="PF12078">
    <property type="entry name" value="DUF3557"/>
    <property type="match status" value="1"/>
</dbReference>
<keyword evidence="2" id="KW-1185">Reference proteome</keyword>
<sequence length="306" mass="35134">MPLSYPALKCVLENLEAAKRLHIVSRSASLQKVDKSIPLRLKKLQNHGKEWSINELSLIVIGNEYRYRNSKRGSPYAPKDIVNPSKEFLFKFLGGRSSIHVDVLCFYIKKLDKDSLPAGLKLRVNYFDTELEYFENNLFLIDPISFPLKKLWTGLTGPATFDHPVVKSVETLKLRSSDEGPINNLEFIKKLTNQTVIFTNLEWTRGGTIEIVELVQYLVKKPEEIKSDYVIYARGEAYLSETFSKLENAFGQFIDELEDVKERFISDKPRFSIPTNSNSNLHIYGVHRTGHMQHPYHIVIKKGSAI</sequence>
<evidence type="ECO:0000313" key="2">
    <source>
        <dbReference type="Proteomes" id="UP000008281"/>
    </source>
</evidence>
<dbReference type="InterPro" id="IPR021942">
    <property type="entry name" value="DUF3557"/>
</dbReference>
<dbReference type="HOGENOM" id="CLU_042576_3_1_1"/>
<proteinExistence type="predicted"/>
<accession>E3N354</accession>
<gene>
    <name evidence="1" type="ORF">CRE_18115</name>
</gene>
<reference evidence="1" key="1">
    <citation type="submission" date="2007-07" db="EMBL/GenBank/DDBJ databases">
        <title>PCAP assembly of the Caenorhabditis remanei genome.</title>
        <authorList>
            <consortium name="The Caenorhabditis remanei Sequencing Consortium"/>
            <person name="Wilson R.K."/>
        </authorList>
    </citation>
    <scope>NUCLEOTIDE SEQUENCE [LARGE SCALE GENOMIC DNA]</scope>
    <source>
        <strain evidence="1">PB4641</strain>
    </source>
</reference>